<sequence>MHFYPFLDVSRLRDTSGLNVQRLGQSPIPCGSTVEITIDAGLSDLALQTRHIVNRANTVGHAVRALYLSDGHAKNQPLMQLLANTYRIPIVLPASSGAAVVLSAAMLGRFAHEAHEAGGLNREKQDCALWHIMAEMTPSGTLVPPKAEEKEKRLLEAKYKIFLESIDI</sequence>
<name>A0A8E2AN49_9APHY</name>
<dbReference type="GO" id="GO:0005737">
    <property type="term" value="C:cytoplasm"/>
    <property type="evidence" value="ECO:0007669"/>
    <property type="project" value="TreeGrafter"/>
</dbReference>
<evidence type="ECO:0000259" key="3">
    <source>
        <dbReference type="Pfam" id="PF02782"/>
    </source>
</evidence>
<evidence type="ECO:0000313" key="5">
    <source>
        <dbReference type="Proteomes" id="UP000250043"/>
    </source>
</evidence>
<keyword evidence="2" id="KW-0418">Kinase</keyword>
<dbReference type="PANTHER" id="PTHR43435">
    <property type="entry name" value="RIBULOKINASE"/>
    <property type="match status" value="1"/>
</dbReference>
<dbReference type="OrthoDB" id="203824at2759"/>
<evidence type="ECO:0000256" key="2">
    <source>
        <dbReference type="ARBA" id="ARBA00022777"/>
    </source>
</evidence>
<dbReference type="InterPro" id="IPR018485">
    <property type="entry name" value="FGGY_C"/>
</dbReference>
<keyword evidence="1" id="KW-0808">Transferase</keyword>
<keyword evidence="5" id="KW-1185">Reference proteome</keyword>
<protein>
    <recommendedName>
        <fullName evidence="3">Carbohydrate kinase FGGY C-terminal domain-containing protein</fullName>
    </recommendedName>
</protein>
<proteinExistence type="predicted"/>
<dbReference type="PANTHER" id="PTHR43435:SF4">
    <property type="entry name" value="FGGY CARBOHYDRATE KINASE DOMAIN-CONTAINING PROTEIN"/>
    <property type="match status" value="1"/>
</dbReference>
<dbReference type="InterPro" id="IPR043129">
    <property type="entry name" value="ATPase_NBD"/>
</dbReference>
<dbReference type="GO" id="GO:0019150">
    <property type="term" value="F:D-ribulokinase activity"/>
    <property type="evidence" value="ECO:0007669"/>
    <property type="project" value="TreeGrafter"/>
</dbReference>
<feature type="domain" description="Carbohydrate kinase FGGY C-terminal" evidence="3">
    <location>
        <begin position="40"/>
        <end position="111"/>
    </location>
</feature>
<dbReference type="Gene3D" id="3.30.420.40">
    <property type="match status" value="1"/>
</dbReference>
<dbReference type="GO" id="GO:0019321">
    <property type="term" value="P:pentose metabolic process"/>
    <property type="evidence" value="ECO:0007669"/>
    <property type="project" value="TreeGrafter"/>
</dbReference>
<evidence type="ECO:0000256" key="1">
    <source>
        <dbReference type="ARBA" id="ARBA00022679"/>
    </source>
</evidence>
<accession>A0A8E2AN49</accession>
<organism evidence="4 5">
    <name type="scientific">Obba rivulosa</name>
    <dbReference type="NCBI Taxonomy" id="1052685"/>
    <lineage>
        <taxon>Eukaryota</taxon>
        <taxon>Fungi</taxon>
        <taxon>Dikarya</taxon>
        <taxon>Basidiomycota</taxon>
        <taxon>Agaricomycotina</taxon>
        <taxon>Agaricomycetes</taxon>
        <taxon>Polyporales</taxon>
        <taxon>Gelatoporiaceae</taxon>
        <taxon>Obba</taxon>
    </lineage>
</organism>
<dbReference type="Proteomes" id="UP000250043">
    <property type="component" value="Unassembled WGS sequence"/>
</dbReference>
<dbReference type="SUPFAM" id="SSF53067">
    <property type="entry name" value="Actin-like ATPase domain"/>
    <property type="match status" value="1"/>
</dbReference>
<evidence type="ECO:0000313" key="4">
    <source>
        <dbReference type="EMBL" id="OCH87736.1"/>
    </source>
</evidence>
<gene>
    <name evidence="4" type="ORF">OBBRIDRAFT_795895</name>
</gene>
<dbReference type="AlphaFoldDB" id="A0A8E2AN49"/>
<reference evidence="4 5" key="1">
    <citation type="submission" date="2016-07" db="EMBL/GenBank/DDBJ databases">
        <title>Draft genome of the white-rot fungus Obba rivulosa 3A-2.</title>
        <authorList>
            <consortium name="DOE Joint Genome Institute"/>
            <person name="Miettinen O."/>
            <person name="Riley R."/>
            <person name="Acob R."/>
            <person name="Barry K."/>
            <person name="Cullen D."/>
            <person name="De Vries R."/>
            <person name="Hainaut M."/>
            <person name="Hatakka A."/>
            <person name="Henrissat B."/>
            <person name="Hilden K."/>
            <person name="Kuo R."/>
            <person name="Labutti K."/>
            <person name="Lipzen A."/>
            <person name="Makela M.R."/>
            <person name="Sandor L."/>
            <person name="Spatafora J.W."/>
            <person name="Grigoriev I.V."/>
            <person name="Hibbett D.S."/>
        </authorList>
    </citation>
    <scope>NUCLEOTIDE SEQUENCE [LARGE SCALE GENOMIC DNA]</scope>
    <source>
        <strain evidence="4 5">3A-2</strain>
    </source>
</reference>
<dbReference type="EMBL" id="KV722474">
    <property type="protein sequence ID" value="OCH87736.1"/>
    <property type="molecule type" value="Genomic_DNA"/>
</dbReference>
<dbReference type="Pfam" id="PF02782">
    <property type="entry name" value="FGGY_C"/>
    <property type="match status" value="1"/>
</dbReference>